<dbReference type="PANTHER" id="PTHR28375">
    <property type="entry name" value="PROTEIN HINDERIN"/>
    <property type="match status" value="1"/>
</dbReference>
<evidence type="ECO:0000256" key="1">
    <source>
        <dbReference type="SAM" id="Coils"/>
    </source>
</evidence>
<evidence type="ECO:0000313" key="3">
    <source>
        <dbReference type="Proteomes" id="UP000694406"/>
    </source>
</evidence>
<dbReference type="GeneTree" id="ENSGT00950000185363"/>
<feature type="coiled-coil region" evidence="1">
    <location>
        <begin position="42"/>
        <end position="90"/>
    </location>
</feature>
<dbReference type="AlphaFoldDB" id="A0A8C5SIG7"/>
<proteinExistence type="predicted"/>
<sequence length="133" mass="15330">MNVSFFLCTLKAYAPKTNSFSPCLPRPNASKVPGSKEADCGRNFSEEKRKELLLQKIELEIEKERLQNLLAEQEAKLLQQQEQLRQSRRDYHRYAWPFFWVPPGVFPSGMGPAAFPASLMGRIDVTGKRWSLR</sequence>
<reference evidence="2" key="1">
    <citation type="submission" date="2025-08" db="UniProtKB">
        <authorList>
            <consortium name="Ensembl"/>
        </authorList>
    </citation>
    <scope>IDENTIFICATION</scope>
</reference>
<dbReference type="Pfam" id="PF15369">
    <property type="entry name" value="KIAA1328"/>
    <property type="match status" value="1"/>
</dbReference>
<dbReference type="PANTHER" id="PTHR28375:SF1">
    <property type="entry name" value="PROTEIN HINDERIN"/>
    <property type="match status" value="1"/>
</dbReference>
<protein>
    <submittedName>
        <fullName evidence="2">Uncharacterized protein</fullName>
    </submittedName>
</protein>
<organism evidence="2 3">
    <name type="scientific">Laticauda laticaudata</name>
    <name type="common">Blue-ringed sea krait</name>
    <name type="synonym">Blue-lipped sea krait</name>
    <dbReference type="NCBI Taxonomy" id="8630"/>
    <lineage>
        <taxon>Eukaryota</taxon>
        <taxon>Metazoa</taxon>
        <taxon>Chordata</taxon>
        <taxon>Craniata</taxon>
        <taxon>Vertebrata</taxon>
        <taxon>Euteleostomi</taxon>
        <taxon>Lepidosauria</taxon>
        <taxon>Squamata</taxon>
        <taxon>Bifurcata</taxon>
        <taxon>Unidentata</taxon>
        <taxon>Episquamata</taxon>
        <taxon>Toxicofera</taxon>
        <taxon>Serpentes</taxon>
        <taxon>Colubroidea</taxon>
        <taxon>Elapidae</taxon>
        <taxon>Laticaudinae</taxon>
        <taxon>Laticauda</taxon>
    </lineage>
</organism>
<dbReference type="InterPro" id="IPR032736">
    <property type="entry name" value="Hinderin"/>
</dbReference>
<dbReference type="Ensembl" id="ENSLLTT00000019611.1">
    <property type="protein sequence ID" value="ENSLLTP00000018906.1"/>
    <property type="gene ID" value="ENSLLTG00000014270.1"/>
</dbReference>
<dbReference type="Proteomes" id="UP000694406">
    <property type="component" value="Unplaced"/>
</dbReference>
<keyword evidence="3" id="KW-1185">Reference proteome</keyword>
<evidence type="ECO:0000313" key="2">
    <source>
        <dbReference type="Ensembl" id="ENSLLTP00000018906.1"/>
    </source>
</evidence>
<reference evidence="2" key="2">
    <citation type="submission" date="2025-09" db="UniProtKB">
        <authorList>
            <consortium name="Ensembl"/>
        </authorList>
    </citation>
    <scope>IDENTIFICATION</scope>
</reference>
<name>A0A8C5SIG7_LATLA</name>
<accession>A0A8C5SIG7</accession>
<keyword evidence="1" id="KW-0175">Coiled coil</keyword>